<accession>A0AAF0J6D2</accession>
<dbReference type="Pfam" id="PF06398">
    <property type="entry name" value="Pex24p"/>
    <property type="match status" value="1"/>
</dbReference>
<dbReference type="InterPro" id="IPR010482">
    <property type="entry name" value="TECPR1-like_DysF"/>
</dbReference>
<feature type="compositionally biased region" description="Polar residues" evidence="5">
    <location>
        <begin position="22"/>
        <end position="36"/>
    </location>
</feature>
<feature type="domain" description="TECPR1-like DysF" evidence="6">
    <location>
        <begin position="71"/>
        <end position="473"/>
    </location>
</feature>
<evidence type="ECO:0000256" key="5">
    <source>
        <dbReference type="SAM" id="MobiDB-lite"/>
    </source>
</evidence>
<dbReference type="Proteomes" id="UP001219933">
    <property type="component" value="Chromosome 2"/>
</dbReference>
<dbReference type="InterPro" id="IPR052816">
    <property type="entry name" value="Peroxisomal_Membrane_PEX28-32"/>
</dbReference>
<protein>
    <recommendedName>
        <fullName evidence="6">TECPR1-like DysF domain-containing protein</fullName>
    </recommendedName>
</protein>
<evidence type="ECO:0000256" key="4">
    <source>
        <dbReference type="ARBA" id="ARBA00023136"/>
    </source>
</evidence>
<dbReference type="AlphaFoldDB" id="A0AAF0J6D2"/>
<evidence type="ECO:0000259" key="6">
    <source>
        <dbReference type="Pfam" id="PF06398"/>
    </source>
</evidence>
<evidence type="ECO:0000256" key="1">
    <source>
        <dbReference type="ARBA" id="ARBA00004141"/>
    </source>
</evidence>
<comment type="subcellular location">
    <subcellularLocation>
        <location evidence="1">Membrane</location>
        <topology evidence="1">Multi-pass membrane protein</topology>
    </subcellularLocation>
</comment>
<evidence type="ECO:0000256" key="3">
    <source>
        <dbReference type="ARBA" id="ARBA00022989"/>
    </source>
</evidence>
<sequence length="480" mass="53959">MTESPVRASVTAENLAKLEGPTSPSKNTNSMRSNATFSQRASANAQSLLFNSVLAIKGDVPRLPTVKRKAPLSVATTSINFRGFVQKSGPLFYFQDNVESTLMWDDWPWTIMWMGIWAVLALHPRLFFSVPPAIVATILCRTYFKKHPLSTDDLDASPGDALRSSLKEPLVPSTGAEQPPIAAKVAHENELQYFYNLRDIQNMMRLIIDGYDDLSPLVPYLNWSSEERSLRILQASLVAAVAMYFIGPLIPVRLVLLLAGEGALVAHHPWVKPMVAALKKQMASSPNAARRELRKRRLNQLVADLIDQDKLPDWAWAAGWKDVELFENQRYVPSFGRADRRWDAANLRSNERGAWSQRSDGWAPVEAGHVSVNDVPYALEPGWMWIDGDDWRIDWGARWSTVGGDSDGFVYTDDAWQRPAPYAYGTDKNAPTTLPDRTLDDEDEDEDASSTVISSDTPEPQITAVTRRRRWLRRAVRIPE</sequence>
<dbReference type="EMBL" id="CP119878">
    <property type="protein sequence ID" value="WFD34409.1"/>
    <property type="molecule type" value="Genomic_DNA"/>
</dbReference>
<keyword evidence="4" id="KW-0472">Membrane</keyword>
<keyword evidence="8" id="KW-1185">Reference proteome</keyword>
<feature type="compositionally biased region" description="Acidic residues" evidence="5">
    <location>
        <begin position="439"/>
        <end position="448"/>
    </location>
</feature>
<feature type="region of interest" description="Disordered" evidence="5">
    <location>
        <begin position="17"/>
        <end position="36"/>
    </location>
</feature>
<keyword evidence="3" id="KW-1133">Transmembrane helix</keyword>
<reference evidence="7" key="1">
    <citation type="submission" date="2023-03" db="EMBL/GenBank/DDBJ databases">
        <title>Mating type loci evolution in Malassezia.</title>
        <authorList>
            <person name="Coelho M.A."/>
        </authorList>
    </citation>
    <scope>NUCLEOTIDE SEQUENCE</scope>
    <source>
        <strain evidence="7">CBS 11721</strain>
    </source>
</reference>
<organism evidence="7 8">
    <name type="scientific">Malassezia cuniculi</name>
    <dbReference type="NCBI Taxonomy" id="948313"/>
    <lineage>
        <taxon>Eukaryota</taxon>
        <taxon>Fungi</taxon>
        <taxon>Dikarya</taxon>
        <taxon>Basidiomycota</taxon>
        <taxon>Ustilaginomycotina</taxon>
        <taxon>Malasseziomycetes</taxon>
        <taxon>Malasseziales</taxon>
        <taxon>Malasseziaceae</taxon>
        <taxon>Malassezia</taxon>
    </lineage>
</organism>
<evidence type="ECO:0000313" key="8">
    <source>
        <dbReference type="Proteomes" id="UP001219933"/>
    </source>
</evidence>
<proteinExistence type="predicted"/>
<dbReference type="PANTHER" id="PTHR28304:SF2">
    <property type="entry name" value="PEROXISOMAL MEMBRANE PROTEIN PEX29"/>
    <property type="match status" value="1"/>
</dbReference>
<keyword evidence="2" id="KW-0812">Transmembrane</keyword>
<feature type="compositionally biased region" description="Polar residues" evidence="5">
    <location>
        <begin position="449"/>
        <end position="460"/>
    </location>
</feature>
<name>A0AAF0J6D2_9BASI</name>
<dbReference type="PANTHER" id="PTHR28304">
    <property type="entry name" value="PEROXISOMAL MEMBRANE PROTEIN PEX29"/>
    <property type="match status" value="1"/>
</dbReference>
<evidence type="ECO:0000256" key="2">
    <source>
        <dbReference type="ARBA" id="ARBA00022692"/>
    </source>
</evidence>
<feature type="region of interest" description="Disordered" evidence="5">
    <location>
        <begin position="422"/>
        <end position="461"/>
    </location>
</feature>
<gene>
    <name evidence="7" type="ORF">MCUN1_001250</name>
</gene>
<dbReference type="GO" id="GO:0005778">
    <property type="term" value="C:peroxisomal membrane"/>
    <property type="evidence" value="ECO:0007669"/>
    <property type="project" value="TreeGrafter"/>
</dbReference>
<evidence type="ECO:0000313" key="7">
    <source>
        <dbReference type="EMBL" id="WFD34409.1"/>
    </source>
</evidence>
<dbReference type="GO" id="GO:0007031">
    <property type="term" value="P:peroxisome organization"/>
    <property type="evidence" value="ECO:0007669"/>
    <property type="project" value="UniProtKB-ARBA"/>
</dbReference>